<feature type="compositionally biased region" description="Basic and acidic residues" evidence="1">
    <location>
        <begin position="204"/>
        <end position="218"/>
    </location>
</feature>
<name>A0A9D7K3B8_9PROT</name>
<dbReference type="InterPro" id="IPR011990">
    <property type="entry name" value="TPR-like_helical_dom_sf"/>
</dbReference>
<proteinExistence type="predicted"/>
<accession>A0A9D7K3B8</accession>
<dbReference type="EMBL" id="JADJUC010000005">
    <property type="protein sequence ID" value="MBK8523927.1"/>
    <property type="molecule type" value="Genomic_DNA"/>
</dbReference>
<dbReference type="SUPFAM" id="SSF48452">
    <property type="entry name" value="TPR-like"/>
    <property type="match status" value="1"/>
</dbReference>
<reference evidence="3" key="1">
    <citation type="submission" date="2020-10" db="EMBL/GenBank/DDBJ databases">
        <title>Connecting structure to function with the recovery of over 1000 high-quality activated sludge metagenome-assembled genomes encoding full-length rRNA genes using long-read sequencing.</title>
        <authorList>
            <person name="Singleton C.M."/>
            <person name="Petriglieri F."/>
            <person name="Kristensen J.M."/>
            <person name="Kirkegaard R.H."/>
            <person name="Michaelsen T.Y."/>
            <person name="Andersen M.H."/>
            <person name="Karst S.M."/>
            <person name="Dueholm M.S."/>
            <person name="Nielsen P.H."/>
            <person name="Albertsen M."/>
        </authorList>
    </citation>
    <scope>NUCLEOTIDE SEQUENCE</scope>
    <source>
        <strain evidence="3">Hirt_18-Q3-R61-65_BATAC.395</strain>
    </source>
</reference>
<organism evidence="3 4">
    <name type="scientific">Candidatus Proximibacter danicus</name>
    <dbReference type="NCBI Taxonomy" id="2954365"/>
    <lineage>
        <taxon>Bacteria</taxon>
        <taxon>Pseudomonadati</taxon>
        <taxon>Pseudomonadota</taxon>
        <taxon>Betaproteobacteria</taxon>
        <taxon>Candidatus Proximibacter</taxon>
    </lineage>
</organism>
<feature type="compositionally biased region" description="Low complexity" evidence="1">
    <location>
        <begin position="179"/>
        <end position="202"/>
    </location>
</feature>
<keyword evidence="2" id="KW-0812">Transmembrane</keyword>
<dbReference type="Pfam" id="PF14559">
    <property type="entry name" value="TPR_19"/>
    <property type="match status" value="1"/>
</dbReference>
<keyword evidence="2" id="KW-0472">Membrane</keyword>
<keyword evidence="2" id="KW-1133">Transmembrane helix</keyword>
<feature type="transmembrane region" description="Helical" evidence="2">
    <location>
        <begin position="38"/>
        <end position="60"/>
    </location>
</feature>
<sequence length="399" mass="41589">MSLINQMLKDLDARHESDVRGRLHREVRALPSATENRGLRLAIVVLLVLTVAVAAGWVGLRYLARSPSGLGDPAVAVAPPSLPEPAAATSAVPALAPTATALSAVAVMPPVETSNPSPSAPSAAPASQPPVAVVSDAASGLKLSSLLDKVPVTAPELAKPHTAVSASSSAKAVPAATPAASTPVSKGLPAAPAPMPAKTASPGRVDKTPVAKTQRERAEADYRRAVELVNGARIQEATDLLLDTLRQDGSHVASRQLLVRLLAEQQRKDEAMALLAEGLISQPGQITWAMMLARLQVDRGDLAAAARTLQGSQSFAAGNADYQGFSGHVHHRLGQPKEAINFYLAATRIASADGRWWLGLGLALEADRRPADAREAFLRARASGSLNADLLAIVDQKLR</sequence>
<gene>
    <name evidence="3" type="ORF">IPL58_07255</name>
</gene>
<comment type="caution">
    <text evidence="3">The sequence shown here is derived from an EMBL/GenBank/DDBJ whole genome shotgun (WGS) entry which is preliminary data.</text>
</comment>
<dbReference type="AlphaFoldDB" id="A0A9D7K3B8"/>
<feature type="region of interest" description="Disordered" evidence="1">
    <location>
        <begin position="179"/>
        <end position="218"/>
    </location>
</feature>
<evidence type="ECO:0000313" key="4">
    <source>
        <dbReference type="Proteomes" id="UP000886689"/>
    </source>
</evidence>
<evidence type="ECO:0000313" key="3">
    <source>
        <dbReference type="EMBL" id="MBK8523927.1"/>
    </source>
</evidence>
<evidence type="ECO:0000256" key="2">
    <source>
        <dbReference type="SAM" id="Phobius"/>
    </source>
</evidence>
<dbReference type="Pfam" id="PF13432">
    <property type="entry name" value="TPR_16"/>
    <property type="match status" value="1"/>
</dbReference>
<evidence type="ECO:0000256" key="1">
    <source>
        <dbReference type="SAM" id="MobiDB-lite"/>
    </source>
</evidence>
<dbReference type="Gene3D" id="1.25.40.10">
    <property type="entry name" value="Tetratricopeptide repeat domain"/>
    <property type="match status" value="1"/>
</dbReference>
<dbReference type="Proteomes" id="UP000886689">
    <property type="component" value="Unassembled WGS sequence"/>
</dbReference>
<protein>
    <submittedName>
        <fullName evidence="3">Tetratricopeptide repeat protein</fullName>
    </submittedName>
</protein>